<feature type="non-terminal residue" evidence="1">
    <location>
        <position position="1"/>
    </location>
</feature>
<dbReference type="EMBL" id="ASHM01075556">
    <property type="protein sequence ID" value="PNX56941.1"/>
    <property type="molecule type" value="Genomic_DNA"/>
</dbReference>
<name>A0A2K3JSC6_TRIPR</name>
<comment type="caution">
    <text evidence="1">The sequence shown here is derived from an EMBL/GenBank/DDBJ whole genome shotgun (WGS) entry which is preliminary data.</text>
</comment>
<evidence type="ECO:0000313" key="2">
    <source>
        <dbReference type="Proteomes" id="UP000236291"/>
    </source>
</evidence>
<dbReference type="AlphaFoldDB" id="A0A2K3JSC6"/>
<evidence type="ECO:0000313" key="1">
    <source>
        <dbReference type="EMBL" id="PNX56941.1"/>
    </source>
</evidence>
<protein>
    <submittedName>
        <fullName evidence="1">Uncharacterized protein</fullName>
    </submittedName>
</protein>
<reference evidence="1 2" key="1">
    <citation type="journal article" date="2014" name="Am. J. Bot.">
        <title>Genome assembly and annotation for red clover (Trifolium pratense; Fabaceae).</title>
        <authorList>
            <person name="Istvanek J."/>
            <person name="Jaros M."/>
            <person name="Krenek A."/>
            <person name="Repkova J."/>
        </authorList>
    </citation>
    <scope>NUCLEOTIDE SEQUENCE [LARGE SCALE GENOMIC DNA]</scope>
    <source>
        <strain evidence="2">cv. Tatra</strain>
        <tissue evidence="1">Young leaves</tissue>
    </source>
</reference>
<gene>
    <name evidence="1" type="ORF">L195_g050144</name>
</gene>
<accession>A0A2K3JSC6</accession>
<proteinExistence type="predicted"/>
<organism evidence="1 2">
    <name type="scientific">Trifolium pratense</name>
    <name type="common">Red clover</name>
    <dbReference type="NCBI Taxonomy" id="57577"/>
    <lineage>
        <taxon>Eukaryota</taxon>
        <taxon>Viridiplantae</taxon>
        <taxon>Streptophyta</taxon>
        <taxon>Embryophyta</taxon>
        <taxon>Tracheophyta</taxon>
        <taxon>Spermatophyta</taxon>
        <taxon>Magnoliopsida</taxon>
        <taxon>eudicotyledons</taxon>
        <taxon>Gunneridae</taxon>
        <taxon>Pentapetalae</taxon>
        <taxon>rosids</taxon>
        <taxon>fabids</taxon>
        <taxon>Fabales</taxon>
        <taxon>Fabaceae</taxon>
        <taxon>Papilionoideae</taxon>
        <taxon>50 kb inversion clade</taxon>
        <taxon>NPAAA clade</taxon>
        <taxon>Hologalegina</taxon>
        <taxon>IRL clade</taxon>
        <taxon>Trifolieae</taxon>
        <taxon>Trifolium</taxon>
    </lineage>
</organism>
<sequence length="29" mass="3187">VPSFADDVAMALVEEELGQPWQNGQKNVN</sequence>
<reference evidence="1 2" key="2">
    <citation type="journal article" date="2017" name="Front. Plant Sci.">
        <title>Gene Classification and Mining of Molecular Markers Useful in Red Clover (Trifolium pratense) Breeding.</title>
        <authorList>
            <person name="Istvanek J."/>
            <person name="Dluhosova J."/>
            <person name="Dluhos P."/>
            <person name="Patkova L."/>
            <person name="Nedelnik J."/>
            <person name="Repkova J."/>
        </authorList>
    </citation>
    <scope>NUCLEOTIDE SEQUENCE [LARGE SCALE GENOMIC DNA]</scope>
    <source>
        <strain evidence="2">cv. Tatra</strain>
        <tissue evidence="1">Young leaves</tissue>
    </source>
</reference>
<dbReference type="Proteomes" id="UP000236291">
    <property type="component" value="Unassembled WGS sequence"/>
</dbReference>